<proteinExistence type="predicted"/>
<dbReference type="WBParaSite" id="L893_g7080.t1">
    <property type="protein sequence ID" value="L893_g7080.t1"/>
    <property type="gene ID" value="L893_g7080"/>
</dbReference>
<reference evidence="2" key="1">
    <citation type="submission" date="2016-11" db="UniProtKB">
        <authorList>
            <consortium name="WormBaseParasite"/>
        </authorList>
    </citation>
    <scope>IDENTIFICATION</scope>
</reference>
<protein>
    <submittedName>
        <fullName evidence="2">Glucuronosyltransferase</fullName>
    </submittedName>
</protein>
<evidence type="ECO:0000313" key="1">
    <source>
        <dbReference type="Proteomes" id="UP000095287"/>
    </source>
</evidence>
<name>A0A1I8AL47_9BILA</name>
<keyword evidence="1" id="KW-1185">Reference proteome</keyword>
<dbReference type="Proteomes" id="UP000095287">
    <property type="component" value="Unplaced"/>
</dbReference>
<evidence type="ECO:0000313" key="2">
    <source>
        <dbReference type="WBParaSite" id="L893_g7080.t1"/>
    </source>
</evidence>
<organism evidence="1 2">
    <name type="scientific">Steinernema glaseri</name>
    <dbReference type="NCBI Taxonomy" id="37863"/>
    <lineage>
        <taxon>Eukaryota</taxon>
        <taxon>Metazoa</taxon>
        <taxon>Ecdysozoa</taxon>
        <taxon>Nematoda</taxon>
        <taxon>Chromadorea</taxon>
        <taxon>Rhabditida</taxon>
        <taxon>Tylenchina</taxon>
        <taxon>Panagrolaimomorpha</taxon>
        <taxon>Strongyloidoidea</taxon>
        <taxon>Steinernematidae</taxon>
        <taxon>Steinernema</taxon>
    </lineage>
</organism>
<dbReference type="AlphaFoldDB" id="A0A1I8AL47"/>
<sequence length="103" mass="11516">MNWFPIRSSNFSSLTQTVMSPLAVIVAFLALQTVASYKILVYNPRFSHSHVGYAGKIADVLVEAGHDVVSPSCFYLFEKSEEKQKKQQKRILSLTKAHTLTLG</sequence>
<accession>A0A1I8AL47</accession>